<sequence length="226" mass="25277">MRTSSFLGKADVVLRGFSGYNTRWALRVLARAMEGAAAVGAADPVAVTVFLGANDTSLPDWKQVHQHVPLDEYQSNLRAICAYFKVLLGLMLLLYGCFNSDDNKGVSQEIACALCSLNYSDKNYFAQEFKTEFIMHQYSTADMYGEDDPSKLPERTNEATGTYAQACLTVAKELNHPVIDIWTKMQQFPDWQTSALWYGSISSDLIPKLDVWMGLITVKGCHLCYQ</sequence>
<dbReference type="PANTHER" id="PTHR14209:SF20">
    <property type="entry name" value="OS09G0121900 PROTEIN"/>
    <property type="match status" value="1"/>
</dbReference>
<accession>A3ARS9</accession>
<dbReference type="InterPro" id="IPR036514">
    <property type="entry name" value="SGNH_hydro_sf"/>
</dbReference>
<dbReference type="Proteomes" id="UP000007752">
    <property type="component" value="Chromosome 4"/>
</dbReference>
<dbReference type="AlphaFoldDB" id="A3ARS9"/>
<feature type="domain" description="SGNH hydrolase-type esterase" evidence="1">
    <location>
        <begin position="9"/>
        <end position="195"/>
    </location>
</feature>
<dbReference type="Pfam" id="PF13472">
    <property type="entry name" value="Lipase_GDSL_2"/>
    <property type="match status" value="1"/>
</dbReference>
<reference evidence="2" key="1">
    <citation type="journal article" date="2005" name="PLoS Biol.">
        <title>The genomes of Oryza sativa: a history of duplications.</title>
        <authorList>
            <person name="Yu J."/>
            <person name="Wang J."/>
            <person name="Lin W."/>
            <person name="Li S."/>
            <person name="Li H."/>
            <person name="Zhou J."/>
            <person name="Ni P."/>
            <person name="Dong W."/>
            <person name="Hu S."/>
            <person name="Zeng C."/>
            <person name="Zhang J."/>
            <person name="Zhang Y."/>
            <person name="Li R."/>
            <person name="Xu Z."/>
            <person name="Li S."/>
            <person name="Li X."/>
            <person name="Zheng H."/>
            <person name="Cong L."/>
            <person name="Lin L."/>
            <person name="Yin J."/>
            <person name="Geng J."/>
            <person name="Li G."/>
            <person name="Shi J."/>
            <person name="Liu J."/>
            <person name="Lv H."/>
            <person name="Li J."/>
            <person name="Wang J."/>
            <person name="Deng Y."/>
            <person name="Ran L."/>
            <person name="Shi X."/>
            <person name="Wang X."/>
            <person name="Wu Q."/>
            <person name="Li C."/>
            <person name="Ren X."/>
            <person name="Wang J."/>
            <person name="Wang X."/>
            <person name="Li D."/>
            <person name="Liu D."/>
            <person name="Zhang X."/>
            <person name="Ji Z."/>
            <person name="Zhao W."/>
            <person name="Sun Y."/>
            <person name="Zhang Z."/>
            <person name="Bao J."/>
            <person name="Han Y."/>
            <person name="Dong L."/>
            <person name="Ji J."/>
            <person name="Chen P."/>
            <person name="Wu S."/>
            <person name="Liu J."/>
            <person name="Xiao Y."/>
            <person name="Bu D."/>
            <person name="Tan J."/>
            <person name="Yang L."/>
            <person name="Ye C."/>
            <person name="Zhang J."/>
            <person name="Xu J."/>
            <person name="Zhou Y."/>
            <person name="Yu Y."/>
            <person name="Zhang B."/>
            <person name="Zhuang S."/>
            <person name="Wei H."/>
            <person name="Liu B."/>
            <person name="Lei M."/>
            <person name="Yu H."/>
            <person name="Li Y."/>
            <person name="Xu H."/>
            <person name="Wei S."/>
            <person name="He X."/>
            <person name="Fang L."/>
            <person name="Zhang Z."/>
            <person name="Zhang Y."/>
            <person name="Huang X."/>
            <person name="Su Z."/>
            <person name="Tong W."/>
            <person name="Li J."/>
            <person name="Tong Z."/>
            <person name="Li S."/>
            <person name="Ye J."/>
            <person name="Wang L."/>
            <person name="Fang L."/>
            <person name="Lei T."/>
            <person name="Chen C."/>
            <person name="Chen H."/>
            <person name="Xu Z."/>
            <person name="Li H."/>
            <person name="Huang H."/>
            <person name="Zhang F."/>
            <person name="Xu H."/>
            <person name="Li N."/>
            <person name="Zhao C."/>
            <person name="Li S."/>
            <person name="Dong L."/>
            <person name="Huang Y."/>
            <person name="Li L."/>
            <person name="Xi Y."/>
            <person name="Qi Q."/>
            <person name="Li W."/>
            <person name="Zhang B."/>
            <person name="Hu W."/>
            <person name="Zhang Y."/>
            <person name="Tian X."/>
            <person name="Jiao Y."/>
            <person name="Liang X."/>
            <person name="Jin J."/>
            <person name="Gao L."/>
            <person name="Zheng W."/>
            <person name="Hao B."/>
            <person name="Liu S."/>
            <person name="Wang W."/>
            <person name="Yuan L."/>
            <person name="Cao M."/>
            <person name="McDermott J."/>
            <person name="Samudrala R."/>
            <person name="Wang J."/>
            <person name="Wong G.K."/>
            <person name="Yang H."/>
        </authorList>
    </citation>
    <scope>NUCLEOTIDE SEQUENCE [LARGE SCALE GENOMIC DNA]</scope>
</reference>
<dbReference type="Gene3D" id="3.40.50.1110">
    <property type="entry name" value="SGNH hydrolase"/>
    <property type="match status" value="2"/>
</dbReference>
<dbReference type="SUPFAM" id="SSF52266">
    <property type="entry name" value="SGNH hydrolase"/>
    <property type="match status" value="1"/>
</dbReference>
<name>A3ARS9_ORYSJ</name>
<dbReference type="PANTHER" id="PTHR14209">
    <property type="entry name" value="ISOAMYL ACETATE-HYDROLYZING ESTERASE 1"/>
    <property type="match status" value="1"/>
</dbReference>
<evidence type="ECO:0000259" key="1">
    <source>
        <dbReference type="Pfam" id="PF13472"/>
    </source>
</evidence>
<dbReference type="EMBL" id="CM000141">
    <property type="protein sequence ID" value="EAZ30018.1"/>
    <property type="molecule type" value="Genomic_DNA"/>
</dbReference>
<gene>
    <name evidence="2" type="ORF">OsJ_14076</name>
</gene>
<dbReference type="InterPro" id="IPR013830">
    <property type="entry name" value="SGNH_hydro"/>
</dbReference>
<proteinExistence type="predicted"/>
<protein>
    <recommendedName>
        <fullName evidence="1">SGNH hydrolase-type esterase domain-containing protein</fullName>
    </recommendedName>
</protein>
<evidence type="ECO:0000313" key="2">
    <source>
        <dbReference type="EMBL" id="EAZ30018.1"/>
    </source>
</evidence>
<reference evidence="2" key="2">
    <citation type="submission" date="2008-12" db="EMBL/GenBank/DDBJ databases">
        <title>Improved gene annotation of the rice (Oryza sativa) genomes.</title>
        <authorList>
            <person name="Wang J."/>
            <person name="Li R."/>
            <person name="Fan W."/>
            <person name="Huang Q."/>
            <person name="Zhang J."/>
            <person name="Zhou Y."/>
            <person name="Hu Y."/>
            <person name="Zi S."/>
            <person name="Li J."/>
            <person name="Ni P."/>
            <person name="Zheng H."/>
            <person name="Zhang Y."/>
            <person name="Zhao M."/>
            <person name="Hao Q."/>
            <person name="McDermott J."/>
            <person name="Samudrala R."/>
            <person name="Kristiansen K."/>
            <person name="Wong G.K.-S."/>
        </authorList>
    </citation>
    <scope>NUCLEOTIDE SEQUENCE</scope>
</reference>
<dbReference type="GO" id="GO:0016788">
    <property type="term" value="F:hydrolase activity, acting on ester bonds"/>
    <property type="evidence" value="ECO:0007669"/>
    <property type="project" value="InterPro"/>
</dbReference>
<dbReference type="InterPro" id="IPR045136">
    <property type="entry name" value="Iah1-like"/>
</dbReference>
<organism evidence="2">
    <name type="scientific">Oryza sativa subsp. japonica</name>
    <name type="common">Rice</name>
    <dbReference type="NCBI Taxonomy" id="39947"/>
    <lineage>
        <taxon>Eukaryota</taxon>
        <taxon>Viridiplantae</taxon>
        <taxon>Streptophyta</taxon>
        <taxon>Embryophyta</taxon>
        <taxon>Tracheophyta</taxon>
        <taxon>Spermatophyta</taxon>
        <taxon>Magnoliopsida</taxon>
        <taxon>Liliopsida</taxon>
        <taxon>Poales</taxon>
        <taxon>Poaceae</taxon>
        <taxon>BOP clade</taxon>
        <taxon>Oryzoideae</taxon>
        <taxon>Oryzeae</taxon>
        <taxon>Oryzinae</taxon>
        <taxon>Oryza</taxon>
        <taxon>Oryza sativa</taxon>
    </lineage>
</organism>